<protein>
    <submittedName>
        <fullName evidence="7">ABC transporter permease</fullName>
    </submittedName>
</protein>
<evidence type="ECO:0000256" key="1">
    <source>
        <dbReference type="ARBA" id="ARBA00004429"/>
    </source>
</evidence>
<evidence type="ECO:0000313" key="7">
    <source>
        <dbReference type="EMBL" id="MCA6064839.1"/>
    </source>
</evidence>
<feature type="transmembrane region" description="Helical" evidence="6">
    <location>
        <begin position="137"/>
        <end position="159"/>
    </location>
</feature>
<organism evidence="7 8">
    <name type="scientific">Thalassolituus marinus</name>
    <dbReference type="NCBI Taxonomy" id="671053"/>
    <lineage>
        <taxon>Bacteria</taxon>
        <taxon>Pseudomonadati</taxon>
        <taxon>Pseudomonadota</taxon>
        <taxon>Gammaproteobacteria</taxon>
        <taxon>Oceanospirillales</taxon>
        <taxon>Oceanospirillaceae</taxon>
        <taxon>Thalassolituus</taxon>
    </lineage>
</organism>
<keyword evidence="5 6" id="KW-0472">Membrane</keyword>
<dbReference type="PANTHER" id="PTHR43370:SF2">
    <property type="entry name" value="ABC TRANSPORTER PERMEASE PROTEIN"/>
    <property type="match status" value="1"/>
</dbReference>
<name>A0ABS7ZT07_9GAMM</name>
<keyword evidence="2" id="KW-1003">Cell membrane</keyword>
<comment type="caution">
    <text evidence="7">The sequence shown here is derived from an EMBL/GenBank/DDBJ whole genome shotgun (WGS) entry which is preliminary data.</text>
</comment>
<feature type="transmembrane region" description="Helical" evidence="6">
    <location>
        <begin position="94"/>
        <end position="117"/>
    </location>
</feature>
<dbReference type="PANTHER" id="PTHR43370">
    <property type="entry name" value="SUGAR ABC TRANSPORTER INTEGRAL MEMBRANE PROTEIN-RELATED"/>
    <property type="match status" value="1"/>
</dbReference>
<feature type="transmembrane region" description="Helical" evidence="6">
    <location>
        <begin position="38"/>
        <end position="55"/>
    </location>
</feature>
<comment type="subcellular location">
    <subcellularLocation>
        <location evidence="1">Cell inner membrane</location>
        <topology evidence="1">Multi-pass membrane protein</topology>
    </subcellularLocation>
</comment>
<feature type="transmembrane region" description="Helical" evidence="6">
    <location>
        <begin position="243"/>
        <end position="261"/>
    </location>
</feature>
<feature type="transmembrane region" description="Helical" evidence="6">
    <location>
        <begin position="6"/>
        <end position="26"/>
    </location>
</feature>
<keyword evidence="8" id="KW-1185">Reference proteome</keyword>
<dbReference type="Proteomes" id="UP000714380">
    <property type="component" value="Unassembled WGS sequence"/>
</dbReference>
<dbReference type="RefSeq" id="WP_225676197.1">
    <property type="nucleotide sequence ID" value="NZ_JAEDAH010000093.1"/>
</dbReference>
<dbReference type="InterPro" id="IPR001851">
    <property type="entry name" value="ABC_transp_permease"/>
</dbReference>
<dbReference type="Pfam" id="PF02653">
    <property type="entry name" value="BPD_transp_2"/>
    <property type="match status" value="1"/>
</dbReference>
<evidence type="ECO:0000256" key="6">
    <source>
        <dbReference type="SAM" id="Phobius"/>
    </source>
</evidence>
<evidence type="ECO:0000256" key="3">
    <source>
        <dbReference type="ARBA" id="ARBA00022692"/>
    </source>
</evidence>
<sequence length="308" mass="33012">MELELIINIMYATLKTGTPLILIALGEMVCEKSGVLNLGQEGMLLVGAVTGFIVAAVTDNYFFAVFCAIFAGMLMSLLFGYLSITLAANQVATGLALTIFGAGLSAFLGANYVGIGLEGISTIHIPFLSDLPVIGKVLFQHDPLVYLTLVLFAVIYWVFKATRVGLKIRAVGENPEAANAIGINVHQVRFMAVLFGGAMTGLAGAYLSLVYTPMWSDGMSAGRGWIALALVVFASWKAERILLGAYLFGFASIMHLVLQGTRFEVPPNIMAMLPYVATIIVLVWLSSDAVKTKMSAPKSIGQPYRPMI</sequence>
<accession>A0ABS7ZT07</accession>
<gene>
    <name evidence="7" type="ORF">I9W95_14595</name>
</gene>
<evidence type="ECO:0000256" key="2">
    <source>
        <dbReference type="ARBA" id="ARBA00022475"/>
    </source>
</evidence>
<evidence type="ECO:0000313" key="8">
    <source>
        <dbReference type="Proteomes" id="UP000714380"/>
    </source>
</evidence>
<dbReference type="EMBL" id="JAEDAH010000093">
    <property type="protein sequence ID" value="MCA6064839.1"/>
    <property type="molecule type" value="Genomic_DNA"/>
</dbReference>
<feature type="transmembrane region" description="Helical" evidence="6">
    <location>
        <begin position="61"/>
        <end position="82"/>
    </location>
</feature>
<feature type="transmembrane region" description="Helical" evidence="6">
    <location>
        <begin position="267"/>
        <end position="285"/>
    </location>
</feature>
<proteinExistence type="predicted"/>
<feature type="transmembrane region" description="Helical" evidence="6">
    <location>
        <begin position="218"/>
        <end position="236"/>
    </location>
</feature>
<reference evidence="7 8" key="1">
    <citation type="submission" date="2020-12" db="EMBL/GenBank/DDBJ databases">
        <title>Novel Thalassolituus-related marine hydrocarbonoclastic bacteria mediated algae-derived hydrocarbons mineralization in twilight zone of the northern South China Sea.</title>
        <authorList>
            <person name="Dong C."/>
        </authorList>
    </citation>
    <scope>NUCLEOTIDE SEQUENCE [LARGE SCALE GENOMIC DNA]</scope>
    <source>
        <strain evidence="7 8">IMCC1826</strain>
    </source>
</reference>
<feature type="transmembrane region" description="Helical" evidence="6">
    <location>
        <begin position="190"/>
        <end position="212"/>
    </location>
</feature>
<evidence type="ECO:0000256" key="4">
    <source>
        <dbReference type="ARBA" id="ARBA00022989"/>
    </source>
</evidence>
<evidence type="ECO:0000256" key="5">
    <source>
        <dbReference type="ARBA" id="ARBA00023136"/>
    </source>
</evidence>
<dbReference type="CDD" id="cd06580">
    <property type="entry name" value="TM_PBP1_transp_TpRbsC_like"/>
    <property type="match status" value="1"/>
</dbReference>
<keyword evidence="4 6" id="KW-1133">Transmembrane helix</keyword>
<keyword evidence="3 6" id="KW-0812">Transmembrane</keyword>